<feature type="binding site" evidence="2">
    <location>
        <position position="141"/>
    </location>
    <ligand>
        <name>Mn(2+)</name>
        <dbReference type="ChEBI" id="CHEBI:29035"/>
        <label>2</label>
    </ligand>
</feature>
<keyword evidence="2" id="KW-0479">Metal-binding</keyword>
<dbReference type="Pfam" id="PF01546">
    <property type="entry name" value="Peptidase_M20"/>
    <property type="match status" value="1"/>
</dbReference>
<sequence length="331" mass="36013">MDPKHLEEMISYRRKFHQFPEEGWTEFETTYFIVSKLKQMGYETILTGKQIINPQTVMGRDKAKVREAIDRSVKDGVPLDFIESCDGYTGAIAILDTGREGPTTAFRFDIDGLLVMESEDPNHLPVKFGFASKRPGRMHACGHDGHAALGLAIAKWLIQHKEELKGTFKIIFQPAEEGVRGAAAIVGSGILDDVNFIVGSHCGGLAKLGQMALVHGGVLASIKYDISFKGTPSHAGSNPHLGHSALMAACATAMMLVGIPRHGNGVSRVAVGTLHAGEGRNITPVHAKIECEIRGQTEEVLNYLSENVEKIVKGNSVSYPVFYAYELKKGL</sequence>
<protein>
    <submittedName>
        <fullName evidence="3">Uncharacterized protein</fullName>
    </submittedName>
</protein>
<dbReference type="PANTHER" id="PTHR30575:SF3">
    <property type="entry name" value="PEPTIDASE M20 DIMERISATION DOMAIN-CONTAINING PROTEIN"/>
    <property type="match status" value="1"/>
</dbReference>
<name>A0A227KRW0_9BURK</name>
<feature type="binding site" evidence="2">
    <location>
        <position position="177"/>
    </location>
    <ligand>
        <name>Mn(2+)</name>
        <dbReference type="ChEBI" id="CHEBI:29035"/>
        <label>2</label>
    </ligand>
</feature>
<evidence type="ECO:0000256" key="2">
    <source>
        <dbReference type="PIRSR" id="PIRSR005962-1"/>
    </source>
</evidence>
<dbReference type="NCBIfam" id="TIGR01891">
    <property type="entry name" value="amidohydrolases"/>
    <property type="match status" value="1"/>
</dbReference>
<evidence type="ECO:0000256" key="1">
    <source>
        <dbReference type="ARBA" id="ARBA00022801"/>
    </source>
</evidence>
<keyword evidence="4" id="KW-1185">Reference proteome</keyword>
<dbReference type="PIRSF" id="PIRSF005962">
    <property type="entry name" value="Pept_M20D_amidohydro"/>
    <property type="match status" value="1"/>
</dbReference>
<dbReference type="GO" id="GO:0046657">
    <property type="term" value="P:folic acid catabolic process"/>
    <property type="evidence" value="ECO:0007669"/>
    <property type="project" value="TreeGrafter"/>
</dbReference>
<dbReference type="GO" id="GO:0071713">
    <property type="term" value="F:para-aminobenzoyl-glutamate hydrolase activity"/>
    <property type="evidence" value="ECO:0007669"/>
    <property type="project" value="TreeGrafter"/>
</dbReference>
<dbReference type="SUPFAM" id="SSF55031">
    <property type="entry name" value="Bacterial exopeptidase dimerisation domain"/>
    <property type="match status" value="1"/>
</dbReference>
<dbReference type="RefSeq" id="WP_066591419.1">
    <property type="nucleotide sequence ID" value="NZ_CAOTTD010000090.1"/>
</dbReference>
<gene>
    <name evidence="3" type="ORF">ADH67_02790</name>
</gene>
<proteinExistence type="predicted"/>
<feature type="binding site" evidence="2">
    <location>
        <position position="201"/>
    </location>
    <ligand>
        <name>Mn(2+)</name>
        <dbReference type="ChEBI" id="CHEBI:29035"/>
        <label>2</label>
    </ligand>
</feature>
<feature type="binding site" evidence="2">
    <location>
        <position position="143"/>
    </location>
    <ligand>
        <name>Mn(2+)</name>
        <dbReference type="ChEBI" id="CHEBI:29035"/>
        <label>2</label>
    </ligand>
</feature>
<dbReference type="InterPro" id="IPR002933">
    <property type="entry name" value="Peptidase_M20"/>
</dbReference>
<accession>A0A227KRW0</accession>
<dbReference type="SUPFAM" id="SSF53187">
    <property type="entry name" value="Zn-dependent exopeptidases"/>
    <property type="match status" value="1"/>
</dbReference>
<organism evidence="3 4">
    <name type="scientific">Turicimonas muris</name>
    <dbReference type="NCBI Taxonomy" id="1796652"/>
    <lineage>
        <taxon>Bacteria</taxon>
        <taxon>Pseudomonadati</taxon>
        <taxon>Pseudomonadota</taxon>
        <taxon>Betaproteobacteria</taxon>
        <taxon>Burkholderiales</taxon>
        <taxon>Sutterellaceae</taxon>
        <taxon>Turicimonas</taxon>
    </lineage>
</organism>
<dbReference type="GO" id="GO:0016805">
    <property type="term" value="F:dipeptidase activity"/>
    <property type="evidence" value="ECO:0007669"/>
    <property type="project" value="TreeGrafter"/>
</dbReference>
<dbReference type="Proteomes" id="UP000214610">
    <property type="component" value="Unassembled WGS sequence"/>
</dbReference>
<dbReference type="InterPro" id="IPR052030">
    <property type="entry name" value="Peptidase_M20/M20A_hydrolases"/>
</dbReference>
<dbReference type="AlphaFoldDB" id="A0A227KRW0"/>
<keyword evidence="1" id="KW-0378">Hydrolase</keyword>
<reference evidence="4" key="1">
    <citation type="submission" date="2017-05" db="EMBL/GenBank/DDBJ databases">
        <title>Improved OligoMM genomes.</title>
        <authorList>
            <person name="Garzetti D."/>
        </authorList>
    </citation>
    <scope>NUCLEOTIDE SEQUENCE [LARGE SCALE GENOMIC DNA]</scope>
    <source>
        <strain evidence="4">YL45</strain>
    </source>
</reference>
<dbReference type="PANTHER" id="PTHR30575">
    <property type="entry name" value="PEPTIDASE M20"/>
    <property type="match status" value="1"/>
</dbReference>
<dbReference type="InterPro" id="IPR017439">
    <property type="entry name" value="Amidohydrolase"/>
</dbReference>
<evidence type="ECO:0000313" key="3">
    <source>
        <dbReference type="EMBL" id="OXE51240.1"/>
    </source>
</evidence>
<comment type="caution">
    <text evidence="3">The sequence shown here is derived from an EMBL/GenBank/DDBJ whole genome shotgun (WGS) entry which is preliminary data.</text>
</comment>
<keyword evidence="2" id="KW-0464">Manganese</keyword>
<dbReference type="InterPro" id="IPR036264">
    <property type="entry name" value="Bact_exopeptidase_dim_dom"/>
</dbReference>
<dbReference type="Gene3D" id="3.40.630.10">
    <property type="entry name" value="Zn peptidases"/>
    <property type="match status" value="1"/>
</dbReference>
<comment type="cofactor">
    <cofactor evidence="2">
        <name>Mn(2+)</name>
        <dbReference type="ChEBI" id="CHEBI:29035"/>
    </cofactor>
    <text evidence="2">The Mn(2+) ion enhances activity.</text>
</comment>
<evidence type="ECO:0000313" key="4">
    <source>
        <dbReference type="Proteomes" id="UP000214610"/>
    </source>
</evidence>
<dbReference type="GO" id="GO:0046872">
    <property type="term" value="F:metal ion binding"/>
    <property type="evidence" value="ECO:0007669"/>
    <property type="project" value="UniProtKB-KW"/>
</dbReference>
<dbReference type="GO" id="GO:0005737">
    <property type="term" value="C:cytoplasm"/>
    <property type="evidence" value="ECO:0007669"/>
    <property type="project" value="TreeGrafter"/>
</dbReference>
<dbReference type="EMBL" id="NHMP01000001">
    <property type="protein sequence ID" value="OXE51240.1"/>
    <property type="molecule type" value="Genomic_DNA"/>
</dbReference>
<dbReference type="GeneID" id="78363444"/>